<dbReference type="OrthoDB" id="447173at2759"/>
<evidence type="ECO:0000313" key="3">
    <source>
        <dbReference type="Proteomes" id="UP000054166"/>
    </source>
</evidence>
<sequence length="248" mass="27413">MATAELLRSPSLCPISSMMMAAAGGRDEVKGQSYQLTRHLSYSPSHVTSLAPIKCASYPQPIQRGRYSIREFIEIGITPRFDAFFGMRGGEKDGDGKMGIPIANRKIAQLKLSLLQHNIEIPETHLLIHLTIQCAISEALHPPFLLPYPPKTPKQPNTLDSHVNSWIQSIQAVTKLNGDRALEAIETQLRSEEVGIVMDCLRNAKRLHAAISFNGDTGLKDATDNVHKFNQLMKDFPLNELLSATDSS</sequence>
<dbReference type="Pfam" id="PF08385">
    <property type="entry name" value="DHC_N1"/>
    <property type="match status" value="1"/>
</dbReference>
<gene>
    <name evidence="2" type="ORF">PILCRDRAFT_8535</name>
</gene>
<feature type="domain" description="Dynein heavy chain tail" evidence="1">
    <location>
        <begin position="158"/>
        <end position="245"/>
    </location>
</feature>
<dbReference type="Proteomes" id="UP000054166">
    <property type="component" value="Unassembled WGS sequence"/>
</dbReference>
<evidence type="ECO:0000313" key="2">
    <source>
        <dbReference type="EMBL" id="KIM81889.1"/>
    </source>
</evidence>
<dbReference type="InterPro" id="IPR013594">
    <property type="entry name" value="Dynein_heavy_tail"/>
</dbReference>
<proteinExistence type="predicted"/>
<dbReference type="EMBL" id="KN832997">
    <property type="protein sequence ID" value="KIM81889.1"/>
    <property type="molecule type" value="Genomic_DNA"/>
</dbReference>
<reference evidence="2 3" key="1">
    <citation type="submission" date="2014-04" db="EMBL/GenBank/DDBJ databases">
        <authorList>
            <consortium name="DOE Joint Genome Institute"/>
            <person name="Kuo A."/>
            <person name="Tarkka M."/>
            <person name="Buscot F."/>
            <person name="Kohler A."/>
            <person name="Nagy L.G."/>
            <person name="Floudas D."/>
            <person name="Copeland A."/>
            <person name="Barry K.W."/>
            <person name="Cichocki N."/>
            <person name="Veneault-Fourrey C."/>
            <person name="LaButti K."/>
            <person name="Lindquist E.A."/>
            <person name="Lipzen A."/>
            <person name="Lundell T."/>
            <person name="Morin E."/>
            <person name="Murat C."/>
            <person name="Sun H."/>
            <person name="Tunlid A."/>
            <person name="Henrissat B."/>
            <person name="Grigoriev I.V."/>
            <person name="Hibbett D.S."/>
            <person name="Martin F."/>
            <person name="Nordberg H.P."/>
            <person name="Cantor M.N."/>
            <person name="Hua S.X."/>
        </authorList>
    </citation>
    <scope>NUCLEOTIDE SEQUENCE [LARGE SCALE GENOMIC DNA]</scope>
    <source>
        <strain evidence="2 3">F 1598</strain>
    </source>
</reference>
<dbReference type="STRING" id="765440.A0A0C3FQ97"/>
<accession>A0A0C3FQ97</accession>
<dbReference type="AlphaFoldDB" id="A0A0C3FQ97"/>
<protein>
    <recommendedName>
        <fullName evidence="1">Dynein heavy chain tail domain-containing protein</fullName>
    </recommendedName>
</protein>
<dbReference type="HOGENOM" id="CLU_1120506_0_0_1"/>
<dbReference type="InParanoid" id="A0A0C3FQ97"/>
<organism evidence="2 3">
    <name type="scientific">Piloderma croceum (strain F 1598)</name>
    <dbReference type="NCBI Taxonomy" id="765440"/>
    <lineage>
        <taxon>Eukaryota</taxon>
        <taxon>Fungi</taxon>
        <taxon>Dikarya</taxon>
        <taxon>Basidiomycota</taxon>
        <taxon>Agaricomycotina</taxon>
        <taxon>Agaricomycetes</taxon>
        <taxon>Agaricomycetidae</taxon>
        <taxon>Atheliales</taxon>
        <taxon>Atheliaceae</taxon>
        <taxon>Piloderma</taxon>
    </lineage>
</organism>
<evidence type="ECO:0000259" key="1">
    <source>
        <dbReference type="Pfam" id="PF08385"/>
    </source>
</evidence>
<keyword evidence="3" id="KW-1185">Reference proteome</keyword>
<reference evidence="3" key="2">
    <citation type="submission" date="2015-01" db="EMBL/GenBank/DDBJ databases">
        <title>Evolutionary Origins and Diversification of the Mycorrhizal Mutualists.</title>
        <authorList>
            <consortium name="DOE Joint Genome Institute"/>
            <consortium name="Mycorrhizal Genomics Consortium"/>
            <person name="Kohler A."/>
            <person name="Kuo A."/>
            <person name="Nagy L.G."/>
            <person name="Floudas D."/>
            <person name="Copeland A."/>
            <person name="Barry K.W."/>
            <person name="Cichocki N."/>
            <person name="Veneault-Fourrey C."/>
            <person name="LaButti K."/>
            <person name="Lindquist E.A."/>
            <person name="Lipzen A."/>
            <person name="Lundell T."/>
            <person name="Morin E."/>
            <person name="Murat C."/>
            <person name="Riley R."/>
            <person name="Ohm R."/>
            <person name="Sun H."/>
            <person name="Tunlid A."/>
            <person name="Henrissat B."/>
            <person name="Grigoriev I.V."/>
            <person name="Hibbett D.S."/>
            <person name="Martin F."/>
        </authorList>
    </citation>
    <scope>NUCLEOTIDE SEQUENCE [LARGE SCALE GENOMIC DNA]</scope>
    <source>
        <strain evidence="3">F 1598</strain>
    </source>
</reference>
<name>A0A0C3FQ97_PILCF</name>